<dbReference type="AlphaFoldDB" id="A0A1R3XE98"/>
<protein>
    <recommendedName>
        <fullName evidence="4">Outer membrane protein beta-barrel domain-containing protein</fullName>
    </recommendedName>
</protein>
<evidence type="ECO:0000313" key="2">
    <source>
        <dbReference type="EMBL" id="SIT89628.1"/>
    </source>
</evidence>
<evidence type="ECO:0000313" key="3">
    <source>
        <dbReference type="Proteomes" id="UP000187181"/>
    </source>
</evidence>
<dbReference type="EMBL" id="FTPP01000002">
    <property type="protein sequence ID" value="SIT89628.1"/>
    <property type="molecule type" value="Genomic_DNA"/>
</dbReference>
<dbReference type="OrthoDB" id="851648at2"/>
<reference evidence="3" key="1">
    <citation type="submission" date="2017-01" db="EMBL/GenBank/DDBJ databases">
        <authorList>
            <person name="Varghese N."/>
            <person name="Submissions S."/>
        </authorList>
    </citation>
    <scope>NUCLEOTIDE SEQUENCE [LARGE SCALE GENOMIC DNA]</scope>
    <source>
        <strain evidence="3">LP100</strain>
    </source>
</reference>
<dbReference type="Gene3D" id="2.40.160.20">
    <property type="match status" value="1"/>
</dbReference>
<sequence>MLKKLIISLVGLLLCLSVQAQDSLQIRPQVSAPYKLAVGLRYATGPAGLTLGVTAKYFIREQSALEAYSDLNPESRQFLSSISYIWQPKLATSDRLRPYAGIGIGILRTNNPSPAYFDGPASYINPVAVASFGAEYSFKKIPLALTFDYRATFLRYGRSTPNFVDHYRASNLGIGLKYTFR</sequence>
<proteinExistence type="predicted"/>
<feature type="signal peptide" evidence="1">
    <location>
        <begin position="1"/>
        <end position="20"/>
    </location>
</feature>
<dbReference type="SUPFAM" id="SSF56925">
    <property type="entry name" value="OMPA-like"/>
    <property type="match status" value="1"/>
</dbReference>
<organism evidence="2 3">
    <name type="scientific">Pontibacter indicus</name>
    <dbReference type="NCBI Taxonomy" id="1317125"/>
    <lineage>
        <taxon>Bacteria</taxon>
        <taxon>Pseudomonadati</taxon>
        <taxon>Bacteroidota</taxon>
        <taxon>Cytophagia</taxon>
        <taxon>Cytophagales</taxon>
        <taxon>Hymenobacteraceae</taxon>
        <taxon>Pontibacter</taxon>
    </lineage>
</organism>
<gene>
    <name evidence="2" type="ORF">SAMN05444128_2075</name>
</gene>
<name>A0A1R3XE98_9BACT</name>
<evidence type="ECO:0000256" key="1">
    <source>
        <dbReference type="SAM" id="SignalP"/>
    </source>
</evidence>
<evidence type="ECO:0008006" key="4">
    <source>
        <dbReference type="Google" id="ProtNLM"/>
    </source>
</evidence>
<dbReference type="Proteomes" id="UP000187181">
    <property type="component" value="Unassembled WGS sequence"/>
</dbReference>
<dbReference type="RefSeq" id="WP_076668592.1">
    <property type="nucleotide sequence ID" value="NZ_FTPP01000002.1"/>
</dbReference>
<dbReference type="InterPro" id="IPR011250">
    <property type="entry name" value="OMP/PagP_B-barrel"/>
</dbReference>
<keyword evidence="3" id="KW-1185">Reference proteome</keyword>
<accession>A0A1R3XE98</accession>
<keyword evidence="1" id="KW-0732">Signal</keyword>
<feature type="chain" id="PRO_5013045754" description="Outer membrane protein beta-barrel domain-containing protein" evidence="1">
    <location>
        <begin position="21"/>
        <end position="181"/>
    </location>
</feature>